<comment type="caution">
    <text evidence="1">The sequence shown here is derived from an EMBL/GenBank/DDBJ whole genome shotgun (WGS) entry which is preliminary data.</text>
</comment>
<gene>
    <name evidence="1" type="ORF">SNR37_003650</name>
</gene>
<sequence length="69" mass="7623">MAKNINGNKDGTNGENQSYTIHGRGVVSRSKLVKEINAGRHPDFHVIDVNGQKFARANRDCSTNNNIDK</sequence>
<dbReference type="Proteomes" id="UP001310248">
    <property type="component" value="Unassembled WGS sequence"/>
</dbReference>
<dbReference type="EMBL" id="JAYDYW010000007">
    <property type="protein sequence ID" value="MEE1674214.1"/>
    <property type="molecule type" value="Genomic_DNA"/>
</dbReference>
<proteinExistence type="predicted"/>
<name>A0ABU7G4X9_9ALTE</name>
<accession>A0ABU7G4X9</accession>
<keyword evidence="2" id="KW-1185">Reference proteome</keyword>
<evidence type="ECO:0000313" key="2">
    <source>
        <dbReference type="Proteomes" id="UP001310248"/>
    </source>
</evidence>
<reference evidence="2" key="1">
    <citation type="submission" date="2023-07" db="EMBL/GenBank/DDBJ databases">
        <title>Draft genome sequence of Agarivorans aestuarii strain ZMCS4, a CAZymes producing bacteria isolated from the marine brown algae Clodostephus spongiosus.</title>
        <authorList>
            <person name="Lorente B."/>
            <person name="Cabral C."/>
            <person name="Frias J."/>
            <person name="Faria J."/>
            <person name="Toubarro D."/>
        </authorList>
    </citation>
    <scope>NUCLEOTIDE SEQUENCE [LARGE SCALE GENOMIC DNA]</scope>
    <source>
        <strain evidence="2">ZMCS4</strain>
    </source>
</reference>
<organism evidence="1 2">
    <name type="scientific">Agarivorans aestuarii</name>
    <dbReference type="NCBI Taxonomy" id="1563703"/>
    <lineage>
        <taxon>Bacteria</taxon>
        <taxon>Pseudomonadati</taxon>
        <taxon>Pseudomonadota</taxon>
        <taxon>Gammaproteobacteria</taxon>
        <taxon>Alteromonadales</taxon>
        <taxon>Alteromonadaceae</taxon>
        <taxon>Agarivorans</taxon>
    </lineage>
</organism>
<dbReference type="RefSeq" id="WP_329775373.1">
    <property type="nucleotide sequence ID" value="NZ_JAYDYW010000007.1"/>
</dbReference>
<protein>
    <submittedName>
        <fullName evidence="1">DUF3892 domain-containing protein</fullName>
    </submittedName>
</protein>
<evidence type="ECO:0000313" key="1">
    <source>
        <dbReference type="EMBL" id="MEE1674214.1"/>
    </source>
</evidence>